<sequence length="271" mass="28292">MLETPDSSRGSEGERTLIRDPNRTVTATIYFSLSLLGLLPLGSVVAGQWSVLSLVAGVFGLAFLMLGIRALRSRITMSELGVTGYSDSYTHRVGWGEIAEITTQPRPGTSVTVVTALLTSGKRVALMNLTAAKRPLANDMLRELQREVAIRSETATGLDPIIRRSGLSIALRALGILAIALGGGLATLVAVLMIANDPCHPGGCGSDAGAPSSVRETTALFVLVVTAFMILGGTIWAGIRLSTGKGAIRIMGLLCCALVVIVMIGLGVVNH</sequence>
<accession>A0A7X5R1C6</accession>
<feature type="transmembrane region" description="Helical" evidence="1">
    <location>
        <begin position="173"/>
        <end position="195"/>
    </location>
</feature>
<dbReference type="AlphaFoldDB" id="A0A7X5R1C6"/>
<dbReference type="Proteomes" id="UP000541033">
    <property type="component" value="Unassembled WGS sequence"/>
</dbReference>
<evidence type="ECO:0000313" key="3">
    <source>
        <dbReference type="Proteomes" id="UP000541033"/>
    </source>
</evidence>
<feature type="transmembrane region" description="Helical" evidence="1">
    <location>
        <begin position="219"/>
        <end position="239"/>
    </location>
</feature>
<evidence type="ECO:0008006" key="4">
    <source>
        <dbReference type="Google" id="ProtNLM"/>
    </source>
</evidence>
<feature type="transmembrane region" description="Helical" evidence="1">
    <location>
        <begin position="51"/>
        <end position="71"/>
    </location>
</feature>
<dbReference type="RefSeq" id="WP_167149424.1">
    <property type="nucleotide sequence ID" value="NZ_JAAMOX010000001.1"/>
</dbReference>
<keyword evidence="1" id="KW-1133">Transmembrane helix</keyword>
<reference evidence="2 3" key="1">
    <citation type="submission" date="2020-02" db="EMBL/GenBank/DDBJ databases">
        <title>Sequencing the genomes of 1000 actinobacteria strains.</title>
        <authorList>
            <person name="Klenk H.-P."/>
        </authorList>
    </citation>
    <scope>NUCLEOTIDE SEQUENCE [LARGE SCALE GENOMIC DNA]</scope>
    <source>
        <strain evidence="2 3">DSM 27960</strain>
    </source>
</reference>
<dbReference type="EMBL" id="JAAMOX010000001">
    <property type="protein sequence ID" value="NIH53642.1"/>
    <property type="molecule type" value="Genomic_DNA"/>
</dbReference>
<comment type="caution">
    <text evidence="2">The sequence shown here is derived from an EMBL/GenBank/DDBJ whole genome shotgun (WGS) entry which is preliminary data.</text>
</comment>
<evidence type="ECO:0000313" key="2">
    <source>
        <dbReference type="EMBL" id="NIH53642.1"/>
    </source>
</evidence>
<keyword evidence="3" id="KW-1185">Reference proteome</keyword>
<organism evidence="2 3">
    <name type="scientific">Lysinibacter cavernae</name>
    <dbReference type="NCBI Taxonomy" id="1640652"/>
    <lineage>
        <taxon>Bacteria</taxon>
        <taxon>Bacillati</taxon>
        <taxon>Actinomycetota</taxon>
        <taxon>Actinomycetes</taxon>
        <taxon>Micrococcales</taxon>
        <taxon>Microbacteriaceae</taxon>
        <taxon>Lysinibacter</taxon>
    </lineage>
</organism>
<feature type="transmembrane region" description="Helical" evidence="1">
    <location>
        <begin position="25"/>
        <end position="45"/>
    </location>
</feature>
<evidence type="ECO:0000256" key="1">
    <source>
        <dbReference type="SAM" id="Phobius"/>
    </source>
</evidence>
<protein>
    <recommendedName>
        <fullName evidence="4">PH domain-containing protein</fullName>
    </recommendedName>
</protein>
<gene>
    <name evidence="2" type="ORF">FHX76_001510</name>
</gene>
<keyword evidence="1" id="KW-0812">Transmembrane</keyword>
<feature type="transmembrane region" description="Helical" evidence="1">
    <location>
        <begin position="251"/>
        <end position="269"/>
    </location>
</feature>
<proteinExistence type="predicted"/>
<name>A0A7X5R1C6_9MICO</name>
<keyword evidence="1" id="KW-0472">Membrane</keyword>